<evidence type="ECO:0000313" key="2">
    <source>
        <dbReference type="EMBL" id="MDI2590714.1"/>
    </source>
</evidence>
<comment type="caution">
    <text evidence="2">The sequence shown here is derived from an EMBL/GenBank/DDBJ whole genome shotgun (WGS) entry which is preliminary data.</text>
</comment>
<feature type="transmembrane region" description="Helical" evidence="1">
    <location>
        <begin position="418"/>
        <end position="440"/>
    </location>
</feature>
<organism evidence="2 3">
    <name type="scientific">Pseudomonas fungipugnans</name>
    <dbReference type="NCBI Taxonomy" id="3024217"/>
    <lineage>
        <taxon>Bacteria</taxon>
        <taxon>Pseudomonadati</taxon>
        <taxon>Pseudomonadota</taxon>
        <taxon>Gammaproteobacteria</taxon>
        <taxon>Pseudomonadales</taxon>
        <taxon>Pseudomonadaceae</taxon>
        <taxon>Pseudomonas</taxon>
    </lineage>
</organism>
<feature type="transmembrane region" description="Helical" evidence="1">
    <location>
        <begin position="512"/>
        <end position="532"/>
    </location>
</feature>
<proteinExistence type="predicted"/>
<dbReference type="EMBL" id="JARBWL010000001">
    <property type="protein sequence ID" value="MDI2590714.1"/>
    <property type="molecule type" value="Genomic_DNA"/>
</dbReference>
<gene>
    <name evidence="2" type="ORF">POF45_04590</name>
</gene>
<dbReference type="RefSeq" id="WP_282315200.1">
    <property type="nucleotide sequence ID" value="NZ_JARBWL010000001.1"/>
</dbReference>
<keyword evidence="1" id="KW-0472">Membrane</keyword>
<keyword evidence="1" id="KW-0812">Transmembrane</keyword>
<reference evidence="2 3" key="1">
    <citation type="submission" date="2023-02" db="EMBL/GenBank/DDBJ databases">
        <title>Pseudomonas chrutzelriedensis sp. nov., a potently antifungal strain isolated from moss.</title>
        <authorList>
            <person name="Schnyder A."/>
            <person name="Kalawong R."/>
            <person name="Eberl L."/>
            <person name="Agnoli K."/>
        </authorList>
    </citation>
    <scope>NUCLEOTIDE SEQUENCE [LARGE SCALE GENOMIC DNA]</scope>
    <source>
        <strain evidence="2 3">681</strain>
    </source>
</reference>
<keyword evidence="1" id="KW-1133">Transmembrane helix</keyword>
<evidence type="ECO:0000313" key="3">
    <source>
        <dbReference type="Proteomes" id="UP001159100"/>
    </source>
</evidence>
<accession>A0ABT6QK80</accession>
<protein>
    <submittedName>
        <fullName evidence="2">Uncharacterized protein</fullName>
    </submittedName>
</protein>
<feature type="transmembrane region" description="Helical" evidence="1">
    <location>
        <begin position="472"/>
        <end position="492"/>
    </location>
</feature>
<dbReference type="Proteomes" id="UP001159100">
    <property type="component" value="Unassembled WGS sequence"/>
</dbReference>
<sequence length="558" mass="61743">MAWLPTKAAIASMKDALSEATTKVTETVSSFDVKDAALSVKSAAISAAEKTRDTSLNAYSVTREKTVSTYTVVSDSVRGFDFAALQRADYYKDTFTQYKDLGSTKVSAYFRSTFEIEKSTMEMVEGIRSSLPVPARTVDDIFTQCKREAMRRAIASFALGGVMQDMDNHSAAKYENLSDSYKAFSQRTGAAMFDDPNFAAMYNTRDDARKQWTQLENGYHKDLTLDPWGADVEHVVARKDYYDDLLLRAGTTDDDFFTLINSRENLVFADASLNRSLQDRNIHEYLAQNGTPHADNPDLIDVKIKSSGRMVTVCKSDIDEAFTKAEENRNHHRLQAAKEIGTTVAMTGATMAAQQVVGLIVLETIDIFVDEIRELTVNGRILNEDGWLQNTWDSTARIQQRLNERFEEKQIWTRARSLGLEAGVAGALSVIPQILISLIIKMPAFVLALVRECTLSLVRCVRILLSKDSEKMDAIAVVLAGTASAIVGVYVGRVISNALAGVPLLNNFNNQITSVLTGVLVTAVPLTAIYTFDQNKNKLKFVTSRFARSHDADEAVTS</sequence>
<keyword evidence="3" id="KW-1185">Reference proteome</keyword>
<evidence type="ECO:0000256" key="1">
    <source>
        <dbReference type="SAM" id="Phobius"/>
    </source>
</evidence>
<name>A0ABT6QK80_9PSED</name>